<name>A0A017T620_9BACT</name>
<dbReference type="RefSeq" id="WP_052375594.1">
    <property type="nucleotide sequence ID" value="NZ_ASRX01000031.1"/>
</dbReference>
<evidence type="ECO:0000313" key="1">
    <source>
        <dbReference type="EMBL" id="EYF04649.1"/>
    </source>
</evidence>
<dbReference type="EMBL" id="ASRX01000031">
    <property type="protein sequence ID" value="EYF04649.1"/>
    <property type="molecule type" value="Genomic_DNA"/>
</dbReference>
<dbReference type="AlphaFoldDB" id="A0A017T620"/>
<reference evidence="1 2" key="1">
    <citation type="submission" date="2013-05" db="EMBL/GenBank/DDBJ databases">
        <title>Genome assembly of Chondromyces apiculatus DSM 436.</title>
        <authorList>
            <person name="Sharma G."/>
            <person name="Khatri I."/>
            <person name="Kaur C."/>
            <person name="Mayilraj S."/>
            <person name="Subramanian S."/>
        </authorList>
    </citation>
    <scope>NUCLEOTIDE SEQUENCE [LARGE SCALE GENOMIC DNA]</scope>
    <source>
        <strain evidence="1 2">DSM 436</strain>
    </source>
</reference>
<gene>
    <name evidence="1" type="ORF">CAP_4325</name>
</gene>
<comment type="caution">
    <text evidence="1">The sequence shown here is derived from an EMBL/GenBank/DDBJ whole genome shotgun (WGS) entry which is preliminary data.</text>
</comment>
<dbReference type="OrthoDB" id="5511182at2"/>
<proteinExistence type="predicted"/>
<organism evidence="1 2">
    <name type="scientific">Chondromyces apiculatus DSM 436</name>
    <dbReference type="NCBI Taxonomy" id="1192034"/>
    <lineage>
        <taxon>Bacteria</taxon>
        <taxon>Pseudomonadati</taxon>
        <taxon>Myxococcota</taxon>
        <taxon>Polyangia</taxon>
        <taxon>Polyangiales</taxon>
        <taxon>Polyangiaceae</taxon>
        <taxon>Chondromyces</taxon>
    </lineage>
</organism>
<sequence length="312" mass="34123">MKAPAPPRITAEEAEDVLFPEAPSEEHRHACASPDADARTRCLIERRYAQDPGARDLALALYVRSGGVAGVERAQEMDGGFRGKLRLVPELPIGPYRKHLDWVTRAAADFTWFFGEIGARAGAPVQFRYEPVAWRFFRSVGRTTPSAYAQGWTVAYNVSGSLLRSEIGARETLFHEIFHLNDGAKGWSRRVLGDLYDGIVARCRPAEAGSKRGGGAQGAAAGETACFTPYAPTATKVRGGTFYAFQADNGDAVHEYAAEIAMRYYVDTRKHLRGEKLAHAPFRCGPRENQEAWGLVVKEFFGGVDLLPACGG</sequence>
<dbReference type="Proteomes" id="UP000019678">
    <property type="component" value="Unassembled WGS sequence"/>
</dbReference>
<protein>
    <submittedName>
        <fullName evidence="1">Uncharacterized protein</fullName>
    </submittedName>
</protein>
<evidence type="ECO:0000313" key="2">
    <source>
        <dbReference type="Proteomes" id="UP000019678"/>
    </source>
</evidence>
<keyword evidence="2" id="KW-1185">Reference proteome</keyword>
<accession>A0A017T620</accession>